<protein>
    <recommendedName>
        <fullName evidence="5">Mucin-associated surface protein (MASP)</fullName>
    </recommendedName>
</protein>
<proteinExistence type="predicted"/>
<organism evidence="3 4">
    <name type="scientific">Trypanosoma theileri</name>
    <dbReference type="NCBI Taxonomy" id="67003"/>
    <lineage>
        <taxon>Eukaryota</taxon>
        <taxon>Discoba</taxon>
        <taxon>Euglenozoa</taxon>
        <taxon>Kinetoplastea</taxon>
        <taxon>Metakinetoplastina</taxon>
        <taxon>Trypanosomatida</taxon>
        <taxon>Trypanosomatidae</taxon>
        <taxon>Trypanosoma</taxon>
    </lineage>
</organism>
<feature type="chain" id="PRO_5012823418" description="Mucin-associated surface protein (MASP)" evidence="2">
    <location>
        <begin position="29"/>
        <end position="345"/>
    </location>
</feature>
<reference evidence="3 4" key="1">
    <citation type="submission" date="2017-03" db="EMBL/GenBank/DDBJ databases">
        <title>An alternative strategy for trypanosome survival in the mammalian bloodstream revealed through genome and transcriptome analysis of the ubiquitous bovine parasite Trypanosoma (Megatrypanum) theileri.</title>
        <authorList>
            <person name="Kelly S."/>
            <person name="Ivens A."/>
            <person name="Mott A."/>
            <person name="O'Neill E."/>
            <person name="Emms D."/>
            <person name="Macleod O."/>
            <person name="Voorheis P."/>
            <person name="Matthews J."/>
            <person name="Matthews K."/>
            <person name="Carrington M."/>
        </authorList>
    </citation>
    <scope>NUCLEOTIDE SEQUENCE [LARGE SCALE GENOMIC DNA]</scope>
    <source>
        <strain evidence="3">Edinburgh</strain>
    </source>
</reference>
<feature type="compositionally biased region" description="Low complexity" evidence="1">
    <location>
        <begin position="273"/>
        <end position="310"/>
    </location>
</feature>
<dbReference type="RefSeq" id="XP_028877446.1">
    <property type="nucleotide sequence ID" value="XM_029031248.1"/>
</dbReference>
<evidence type="ECO:0008006" key="5">
    <source>
        <dbReference type="Google" id="ProtNLM"/>
    </source>
</evidence>
<evidence type="ECO:0000313" key="3">
    <source>
        <dbReference type="EMBL" id="ORC83380.1"/>
    </source>
</evidence>
<feature type="compositionally biased region" description="Polar residues" evidence="1">
    <location>
        <begin position="184"/>
        <end position="200"/>
    </location>
</feature>
<evidence type="ECO:0000256" key="2">
    <source>
        <dbReference type="SAM" id="SignalP"/>
    </source>
</evidence>
<feature type="compositionally biased region" description="Basic and acidic residues" evidence="1">
    <location>
        <begin position="98"/>
        <end position="121"/>
    </location>
</feature>
<dbReference type="Proteomes" id="UP000192257">
    <property type="component" value="Unassembled WGS sequence"/>
</dbReference>
<feature type="compositionally biased region" description="Low complexity" evidence="1">
    <location>
        <begin position="202"/>
        <end position="228"/>
    </location>
</feature>
<keyword evidence="4" id="KW-1185">Reference proteome</keyword>
<feature type="compositionally biased region" description="Polar residues" evidence="1">
    <location>
        <begin position="252"/>
        <end position="272"/>
    </location>
</feature>
<keyword evidence="2" id="KW-0732">Signal</keyword>
<evidence type="ECO:0000313" key="4">
    <source>
        <dbReference type="Proteomes" id="UP000192257"/>
    </source>
</evidence>
<gene>
    <name evidence="3" type="ORF">TM35_000731040</name>
</gene>
<accession>A0A1X0NH31</accession>
<dbReference type="AlphaFoldDB" id="A0A1X0NH31"/>
<feature type="region of interest" description="Disordered" evidence="1">
    <location>
        <begin position="69"/>
        <end position="323"/>
    </location>
</feature>
<name>A0A1X0NH31_9TRYP</name>
<feature type="signal peptide" evidence="2">
    <location>
        <begin position="1"/>
        <end position="28"/>
    </location>
</feature>
<feature type="compositionally biased region" description="Polar residues" evidence="1">
    <location>
        <begin position="148"/>
        <end position="160"/>
    </location>
</feature>
<dbReference type="EMBL" id="NBCO01000073">
    <property type="protein sequence ID" value="ORC83380.1"/>
    <property type="molecule type" value="Genomic_DNA"/>
</dbReference>
<comment type="caution">
    <text evidence="3">The sequence shown here is derived from an EMBL/GenBank/DDBJ whole genome shotgun (WGS) entry which is preliminary data.</text>
</comment>
<sequence>MTKAVMVKCYLLCLLTLALCCACGLVWADSPKASDVLIKPSTVGVPSLVRRAIPVSDDWLDYDDEVNELEETDENDESEIGGPASVGPVGKQKPKRLERKDKDKLQGVPLEKDGDAEKTKTEMVSPERQGNEQRDVATPELTRGEPSSLLSETPHTQPTQPALPPSPATDREPPGNAVDRPSAPSGQNPATHSSDSNNYDHSAASSSEPPNNAVAPSSTASTTSITPTEGRETAPAGDSQAGDSTPEESGAIQPSSTSSLTNESAAGSENAITGSGSTPEGGESTSNPANEESTTTTTTTTTTTLSPELTNNKKGDADSSSSISSSVWVRVPLLIVVTLACILVC</sequence>
<evidence type="ECO:0000256" key="1">
    <source>
        <dbReference type="SAM" id="MobiDB-lite"/>
    </source>
</evidence>
<dbReference type="GeneID" id="39991028"/>
<dbReference type="VEuPathDB" id="TriTrypDB:TM35_000731040"/>
<feature type="compositionally biased region" description="Acidic residues" evidence="1">
    <location>
        <begin position="69"/>
        <end position="79"/>
    </location>
</feature>